<dbReference type="Proteomes" id="UP001230649">
    <property type="component" value="Unassembled WGS sequence"/>
</dbReference>
<protein>
    <submittedName>
        <fullName evidence="1">Uncharacterized protein</fullName>
    </submittedName>
</protein>
<accession>A0ACC2VJF3</accession>
<name>A0ACC2VJF3_9TREE</name>
<proteinExistence type="predicted"/>
<reference evidence="1" key="1">
    <citation type="submission" date="2023-04" db="EMBL/GenBank/DDBJ databases">
        <title>Draft Genome sequencing of Naganishia species isolated from polar environments using Oxford Nanopore Technology.</title>
        <authorList>
            <person name="Leo P."/>
            <person name="Venkateswaran K."/>
        </authorList>
    </citation>
    <scope>NUCLEOTIDE SEQUENCE</scope>
    <source>
        <strain evidence="1">MNA-CCFEE 5262</strain>
    </source>
</reference>
<keyword evidence="2" id="KW-1185">Reference proteome</keyword>
<sequence length="592" mass="63955">MGNTPSSPQTTASPVARHQSISRTRRQPQDTTTQKPAALPHHRTAQLQHDPFPIPKAHVASPLAHPTTSAEPASSSASALVTSPSGDPTSPSSLRPTGGSPRRRRSLELPDLNRLSLTSMATPVPGRDPTVTSPVGRRSPLALGESYVPDTVQQGGVPSGTGKRVSLMSGTRAQHVAGDGQELVQDNPYFPAVPRAPGTPAALPNYSYSPLDTSAQYTEDVAAPTAQAVRESRGEEFSSPIQPRAGRPAPAVVTRGTQYHDPISGGQAAVGTGQAQGGVPLLVSGLPQGSTPVSERVGAGDETPLAVHRDEGRQRDEVREKQQQQQQQRQQEPERKDEERAGLVPTLVTWNGGGKEVFVTGTFAENGWRTRLKMNKSTHDFSILLNLPPGTHRIKFIVDDHWRCSNDLQTATDGDGNLVNWLEVEVPRRGGPALGGRDEEEDWAQADWAQKVSSELDDDDPSLWTDEIPWALIEFQQMEEEALSDPPEDMPVSQHRNFRQRCATILSQLPVPPALPPHLNKVILNATPKELEGTVGGAAGDDNSILPVPNHVVLNHLTASAIKNDTLAVGTTTRYRRKYISTIYFKPVEDPL</sequence>
<evidence type="ECO:0000313" key="2">
    <source>
        <dbReference type="Proteomes" id="UP001230649"/>
    </source>
</evidence>
<dbReference type="EMBL" id="JASBWS010000086">
    <property type="protein sequence ID" value="KAJ9099030.1"/>
    <property type="molecule type" value="Genomic_DNA"/>
</dbReference>
<gene>
    <name evidence="1" type="ORF">QFC20_005787</name>
</gene>
<organism evidence="1 2">
    <name type="scientific">Naganishia adeliensis</name>
    <dbReference type="NCBI Taxonomy" id="92952"/>
    <lineage>
        <taxon>Eukaryota</taxon>
        <taxon>Fungi</taxon>
        <taxon>Dikarya</taxon>
        <taxon>Basidiomycota</taxon>
        <taxon>Agaricomycotina</taxon>
        <taxon>Tremellomycetes</taxon>
        <taxon>Filobasidiales</taxon>
        <taxon>Filobasidiaceae</taxon>
        <taxon>Naganishia</taxon>
    </lineage>
</organism>
<evidence type="ECO:0000313" key="1">
    <source>
        <dbReference type="EMBL" id="KAJ9099030.1"/>
    </source>
</evidence>
<comment type="caution">
    <text evidence="1">The sequence shown here is derived from an EMBL/GenBank/DDBJ whole genome shotgun (WGS) entry which is preliminary data.</text>
</comment>